<keyword evidence="1" id="KW-1133">Transmembrane helix</keyword>
<proteinExistence type="predicted"/>
<accession>A0ABQ0BWJ3</accession>
<keyword evidence="1" id="KW-0472">Membrane</keyword>
<evidence type="ECO:0000256" key="1">
    <source>
        <dbReference type="SAM" id="Phobius"/>
    </source>
</evidence>
<feature type="transmembrane region" description="Helical" evidence="1">
    <location>
        <begin position="35"/>
        <end position="54"/>
    </location>
</feature>
<sequence>MVLYLIKMFGVSLGLTLMIEEAAAWIYGIRRGKDFLLVCLVNILTNPAAVFLAWVWRMYMPDGGKFLFYLVAETAVVVTEGKIYKAYLLEGRHPVWFSLAANGCSFLLGLMIG</sequence>
<keyword evidence="3" id="KW-1185">Reference proteome</keyword>
<evidence type="ECO:0000313" key="2">
    <source>
        <dbReference type="EMBL" id="GAA6500903.1"/>
    </source>
</evidence>
<name>A0ABQ0BWJ3_9FIRM</name>
<feature type="transmembrane region" description="Helical" evidence="1">
    <location>
        <begin position="66"/>
        <end position="83"/>
    </location>
</feature>
<evidence type="ECO:0000313" key="3">
    <source>
        <dbReference type="Proteomes" id="UP001600941"/>
    </source>
</evidence>
<feature type="transmembrane region" description="Helical" evidence="1">
    <location>
        <begin position="6"/>
        <end position="28"/>
    </location>
</feature>
<organism evidence="2 3">
    <name type="scientific">Blautia parvula</name>
    <dbReference type="NCBI Taxonomy" id="2877527"/>
    <lineage>
        <taxon>Bacteria</taxon>
        <taxon>Bacillati</taxon>
        <taxon>Bacillota</taxon>
        <taxon>Clostridia</taxon>
        <taxon>Lachnospirales</taxon>
        <taxon>Lachnospiraceae</taxon>
        <taxon>Blautia</taxon>
    </lineage>
</organism>
<keyword evidence="1" id="KW-0812">Transmembrane</keyword>
<reference evidence="2 3" key="1">
    <citation type="submission" date="2024-04" db="EMBL/GenBank/DDBJ databases">
        <title>Defined microbial consortia suppress multidrug-resistant proinflammatory Enterobacteriaceae via ecological control.</title>
        <authorList>
            <person name="Furuichi M."/>
            <person name="Kawaguchi T."/>
            <person name="Pust M."/>
            <person name="Yasuma K."/>
            <person name="Plichta D."/>
            <person name="Hasegawa N."/>
            <person name="Ohya T."/>
            <person name="Bhattarai S."/>
            <person name="Sasajima S."/>
            <person name="Aoto Y."/>
            <person name="Tuganbaev T."/>
            <person name="Yaginuma M."/>
            <person name="Ueda M."/>
            <person name="Okahashi N."/>
            <person name="Amafuji K."/>
            <person name="Kiridooshi Y."/>
            <person name="Sugita K."/>
            <person name="Strazar M."/>
            <person name="Skelly A."/>
            <person name="Suda W."/>
            <person name="Hattori M."/>
            <person name="Nakamoto N."/>
            <person name="Caballero S."/>
            <person name="Norman J."/>
            <person name="Olle B."/>
            <person name="Tanoue T."/>
            <person name="Arita M."/>
            <person name="Bucci V."/>
            <person name="Atarashi K."/>
            <person name="Xavier R."/>
            <person name="Honda K."/>
        </authorList>
    </citation>
    <scope>NUCLEOTIDE SEQUENCE [LARGE SCALE GENOMIC DNA]</scope>
    <source>
        <strain evidence="3">k34-0107-D12</strain>
    </source>
</reference>
<dbReference type="EMBL" id="BAABZQ010000001">
    <property type="protein sequence ID" value="GAA6500903.1"/>
    <property type="molecule type" value="Genomic_DNA"/>
</dbReference>
<gene>
    <name evidence="2" type="ORF">K340107D12_37190</name>
</gene>
<protein>
    <submittedName>
        <fullName evidence="2">Uncharacterized protein</fullName>
    </submittedName>
</protein>
<comment type="caution">
    <text evidence="2">The sequence shown here is derived from an EMBL/GenBank/DDBJ whole genome shotgun (WGS) entry which is preliminary data.</text>
</comment>
<dbReference type="RefSeq" id="WP_033140556.1">
    <property type="nucleotide sequence ID" value="NZ_AP031413.1"/>
</dbReference>
<dbReference type="Proteomes" id="UP001600941">
    <property type="component" value="Unassembled WGS sequence"/>
</dbReference>
<feature type="transmembrane region" description="Helical" evidence="1">
    <location>
        <begin position="95"/>
        <end position="112"/>
    </location>
</feature>